<accession>A0A9E7N4N5</accession>
<gene>
    <name evidence="1" type="ORF">MARCHEWKA_03430</name>
</gene>
<proteinExistence type="predicted"/>
<protein>
    <submittedName>
        <fullName evidence="1">Uncharacterized protein</fullName>
    </submittedName>
</protein>
<evidence type="ECO:0000313" key="2">
    <source>
        <dbReference type="Proteomes" id="UP001056634"/>
    </source>
</evidence>
<name>A0A9E7N4N5_9CAUD</name>
<dbReference type="Proteomes" id="UP001056634">
    <property type="component" value="Segment"/>
</dbReference>
<dbReference type="EMBL" id="ON529851">
    <property type="protein sequence ID" value="UTC28855.1"/>
    <property type="molecule type" value="Genomic_DNA"/>
</dbReference>
<reference evidence="1" key="1">
    <citation type="submission" date="2022-04" db="EMBL/GenBank/DDBJ databases">
        <authorList>
            <person name="Friedrich I."/>
            <person name="Schneider D."/>
            <person name="Poehlein A."/>
            <person name="Hertel R."/>
            <person name="Daniel R."/>
        </authorList>
    </citation>
    <scope>NUCLEOTIDE SEQUENCE</scope>
</reference>
<evidence type="ECO:0000313" key="1">
    <source>
        <dbReference type="EMBL" id="UTC28855.1"/>
    </source>
</evidence>
<organism evidence="1 2">
    <name type="scientific">Brevundimonas phage vB_BpoS-Marchewka</name>
    <dbReference type="NCBI Taxonomy" id="2948604"/>
    <lineage>
        <taxon>Viruses</taxon>
        <taxon>Duplodnaviria</taxon>
        <taxon>Heunggongvirae</taxon>
        <taxon>Uroviricota</taxon>
        <taxon>Caudoviricetes</taxon>
        <taxon>Jeanschmidtviridae</taxon>
        <taxon>Marchewkavirus</taxon>
        <taxon>Marchewkavirus marchewka</taxon>
    </lineage>
</organism>
<sequence length="176" mass="19828">MSQSDLPLLPDHQRDDVVPGPRIPARYGSYATSLRRSTREWRVLERGDPLTWSGRWRSVDDYTDPDCLVGKYARAGSLHGVIAYAEDEGYVLEIDGYAVHPEDVTVFENAVHFNAFQRALRLYDTAGDRAGDVAAVLEEARRYRAEQAQRIRSTGGALRLSLLAEFGWTEADLEIE</sequence>
<keyword evidence="2" id="KW-1185">Reference proteome</keyword>